<feature type="transmembrane region" description="Helical" evidence="1">
    <location>
        <begin position="77"/>
        <end position="96"/>
    </location>
</feature>
<evidence type="ECO:0008006" key="4">
    <source>
        <dbReference type="Google" id="ProtNLM"/>
    </source>
</evidence>
<feature type="transmembrane region" description="Helical" evidence="1">
    <location>
        <begin position="12"/>
        <end position="31"/>
    </location>
</feature>
<keyword evidence="1" id="KW-0472">Membrane</keyword>
<evidence type="ECO:0000313" key="3">
    <source>
        <dbReference type="Proteomes" id="UP000076489"/>
    </source>
</evidence>
<evidence type="ECO:0000313" key="2">
    <source>
        <dbReference type="EMBL" id="KZN20664.1"/>
    </source>
</evidence>
<proteinExistence type="predicted"/>
<sequence length="159" mass="17601">MPHRIKSPLIRFAPLITAIAMVPVSLHFASAALHAGMVTLLMSDQVSPSLFAFYIPAYLGCWYAASYLALTSNECKPNWWACAAIILPIPAFDALHNLLTTTLNGPYLYAYLVLVTGYTLLVMLVMVALRIRTHFAHSAMPQNNRFVAALKPQNPRTIQ</sequence>
<protein>
    <recommendedName>
        <fullName evidence="4">Transmembrane protein</fullName>
    </recommendedName>
</protein>
<reference evidence="3" key="1">
    <citation type="submission" date="2016-03" db="EMBL/GenBank/DDBJ databases">
        <authorList>
            <person name="Ray J."/>
            <person name="Price M."/>
            <person name="Deutschbauer A."/>
        </authorList>
    </citation>
    <scope>NUCLEOTIDE SEQUENCE [LARGE SCALE GENOMIC DNA]</scope>
    <source>
        <strain evidence="3">FW300-N1B4</strain>
    </source>
</reference>
<dbReference type="RefSeq" id="WP_063340709.1">
    <property type="nucleotide sequence ID" value="NZ_LUKJ01000002.1"/>
</dbReference>
<reference evidence="2 3" key="2">
    <citation type="journal article" date="2018" name="Nature">
        <title>Mutant phenotypes for thousands of bacterial genes of unknown function.</title>
        <authorList>
            <person name="Price M.N."/>
            <person name="Wetmore K.M."/>
            <person name="Waters R.J."/>
            <person name="Callaghan M."/>
            <person name="Ray J."/>
            <person name="Liu H."/>
            <person name="Kuehl J.V."/>
            <person name="Melnyk R.A."/>
            <person name="Lamson J.S."/>
            <person name="Suh Y."/>
            <person name="Carlson H.K."/>
            <person name="Esquivel Z."/>
            <person name="Sadeeshkumar H."/>
            <person name="Chakraborty R."/>
            <person name="Zane G.M."/>
            <person name="Rubin B.E."/>
            <person name="Wall J.D."/>
            <person name="Visel A."/>
            <person name="Bristow J."/>
            <person name="Blow M.J."/>
            <person name="Arkin A.P."/>
            <person name="Deutschbauer A.M."/>
        </authorList>
    </citation>
    <scope>NUCLEOTIDE SEQUENCE [LARGE SCALE GENOMIC DNA]</scope>
    <source>
        <strain evidence="2 3">FW300-N1B4</strain>
    </source>
</reference>
<organism evidence="2 3">
    <name type="scientific">Pseudomonas fluorescens</name>
    <dbReference type="NCBI Taxonomy" id="294"/>
    <lineage>
        <taxon>Bacteria</taxon>
        <taxon>Pseudomonadati</taxon>
        <taxon>Pseudomonadota</taxon>
        <taxon>Gammaproteobacteria</taxon>
        <taxon>Pseudomonadales</taxon>
        <taxon>Pseudomonadaceae</taxon>
        <taxon>Pseudomonas</taxon>
    </lineage>
</organism>
<evidence type="ECO:0000256" key="1">
    <source>
        <dbReference type="SAM" id="Phobius"/>
    </source>
</evidence>
<gene>
    <name evidence="2" type="ORF">A1D17_03740</name>
</gene>
<dbReference type="EMBL" id="LUKJ01000002">
    <property type="protein sequence ID" value="KZN20664.1"/>
    <property type="molecule type" value="Genomic_DNA"/>
</dbReference>
<accession>A0A166QQ09</accession>
<comment type="caution">
    <text evidence="2">The sequence shown here is derived from an EMBL/GenBank/DDBJ whole genome shotgun (WGS) entry which is preliminary data.</text>
</comment>
<feature type="transmembrane region" description="Helical" evidence="1">
    <location>
        <begin position="51"/>
        <end position="70"/>
    </location>
</feature>
<keyword evidence="1" id="KW-0812">Transmembrane</keyword>
<name>A0A166QQ09_PSEFL</name>
<dbReference type="Proteomes" id="UP000076489">
    <property type="component" value="Unassembled WGS sequence"/>
</dbReference>
<feature type="transmembrane region" description="Helical" evidence="1">
    <location>
        <begin position="108"/>
        <end position="129"/>
    </location>
</feature>
<dbReference type="AlphaFoldDB" id="A0A166QQ09"/>
<keyword evidence="1" id="KW-1133">Transmembrane helix</keyword>